<reference evidence="2 3" key="1">
    <citation type="submission" date="2023-10" db="EMBL/GenBank/DDBJ databases">
        <title>Genomes of two closely related lineages of the louse Polyplax serrata with different host specificities.</title>
        <authorList>
            <person name="Martinu J."/>
            <person name="Tarabai H."/>
            <person name="Stefka J."/>
            <person name="Hypsa V."/>
        </authorList>
    </citation>
    <scope>NUCLEOTIDE SEQUENCE [LARGE SCALE GENOMIC DNA]</scope>
    <source>
        <strain evidence="2">HR10_N</strain>
    </source>
</reference>
<gene>
    <name evidence="2" type="ORF">RUM43_008830</name>
</gene>
<comment type="caution">
    <text evidence="2">The sequence shown here is derived from an EMBL/GenBank/DDBJ whole genome shotgun (WGS) entry which is preliminary data.</text>
</comment>
<evidence type="ECO:0000256" key="1">
    <source>
        <dbReference type="SAM" id="MobiDB-lite"/>
    </source>
</evidence>
<proteinExistence type="predicted"/>
<protein>
    <submittedName>
        <fullName evidence="2">Uncharacterized protein</fullName>
    </submittedName>
</protein>
<accession>A0AAN8P9V5</accession>
<feature type="region of interest" description="Disordered" evidence="1">
    <location>
        <begin position="36"/>
        <end position="78"/>
    </location>
</feature>
<feature type="compositionally biased region" description="Basic and acidic residues" evidence="1">
    <location>
        <begin position="54"/>
        <end position="78"/>
    </location>
</feature>
<sequence>MRSATNGFVRFEANLSGDETSEHHLAYSAHARLFSGGTRNQTQPKSYVGGGPDTLERSQQERNWTRSGKLEKIEPGDERKTRRRQFSFFLWERCTLRKNAGGGEKGG</sequence>
<evidence type="ECO:0000313" key="3">
    <source>
        <dbReference type="Proteomes" id="UP001372834"/>
    </source>
</evidence>
<evidence type="ECO:0000313" key="2">
    <source>
        <dbReference type="EMBL" id="KAK6622978.1"/>
    </source>
</evidence>
<dbReference type="AlphaFoldDB" id="A0AAN8P9V5"/>
<dbReference type="Proteomes" id="UP001372834">
    <property type="component" value="Unassembled WGS sequence"/>
</dbReference>
<name>A0AAN8P9V5_POLSC</name>
<dbReference type="EMBL" id="JAWJWE010000038">
    <property type="protein sequence ID" value="KAK6622978.1"/>
    <property type="molecule type" value="Genomic_DNA"/>
</dbReference>
<organism evidence="2 3">
    <name type="scientific">Polyplax serrata</name>
    <name type="common">Common mouse louse</name>
    <dbReference type="NCBI Taxonomy" id="468196"/>
    <lineage>
        <taxon>Eukaryota</taxon>
        <taxon>Metazoa</taxon>
        <taxon>Ecdysozoa</taxon>
        <taxon>Arthropoda</taxon>
        <taxon>Hexapoda</taxon>
        <taxon>Insecta</taxon>
        <taxon>Pterygota</taxon>
        <taxon>Neoptera</taxon>
        <taxon>Paraneoptera</taxon>
        <taxon>Psocodea</taxon>
        <taxon>Troctomorpha</taxon>
        <taxon>Phthiraptera</taxon>
        <taxon>Anoplura</taxon>
        <taxon>Polyplacidae</taxon>
        <taxon>Polyplax</taxon>
    </lineage>
</organism>